<dbReference type="InterPro" id="IPR009563">
    <property type="entry name" value="SSSCA1"/>
</dbReference>
<comment type="caution">
    <text evidence="1">The sequence shown here is derived from an EMBL/GenBank/DDBJ whole genome shotgun (WGS) entry which is preliminary data.</text>
</comment>
<gene>
    <name evidence="1" type="ORF">HWN36_10350</name>
</gene>
<proteinExistence type="predicted"/>
<evidence type="ECO:0008006" key="3">
    <source>
        <dbReference type="Google" id="ProtNLM"/>
    </source>
</evidence>
<protein>
    <recommendedName>
        <fullName evidence="3">Sjogrens syndrome scleroderma autoantigen 1</fullName>
    </recommendedName>
</protein>
<dbReference type="OrthoDB" id="26305at2157"/>
<name>A0A7K4HR32_9EURY</name>
<dbReference type="AlphaFoldDB" id="A0A7K4HR32"/>
<reference evidence="1 2" key="1">
    <citation type="submission" date="2020-06" db="EMBL/GenBank/DDBJ databases">
        <title>Methanofollis fontis sp. nov., a methanogen isolated from marine sediments near a cold seep at Four-Way Closure Ridge offshore southwestern Taiwan.</title>
        <authorList>
            <person name="Chen S.-C."/>
            <person name="Teng N.-H."/>
            <person name="Lin Y.-S."/>
            <person name="Lai M.-C."/>
            <person name="Chen H.-H."/>
            <person name="Wang C.-C."/>
        </authorList>
    </citation>
    <scope>NUCLEOTIDE SEQUENCE [LARGE SCALE GENOMIC DNA]</scope>
    <source>
        <strain evidence="1 2">DSM 2702</strain>
    </source>
</reference>
<sequence>MTERKPEDIMADHLLKGEKMLAKECKVCGSPLFEIKGETLCVVCAEQGRGEKRAPPEAPAPELPLLPAAPVGEAGAGIEAAIVSLCARVAEEGDERRCLTLMEAVRAGAEALRLLRQP</sequence>
<organism evidence="1 2">
    <name type="scientific">Methanofollis tationis</name>
    <dbReference type="NCBI Taxonomy" id="81417"/>
    <lineage>
        <taxon>Archaea</taxon>
        <taxon>Methanobacteriati</taxon>
        <taxon>Methanobacteriota</taxon>
        <taxon>Stenosarchaea group</taxon>
        <taxon>Methanomicrobia</taxon>
        <taxon>Methanomicrobiales</taxon>
        <taxon>Methanomicrobiaceae</taxon>
        <taxon>Methanofollis</taxon>
    </lineage>
</organism>
<keyword evidence="2" id="KW-1185">Reference proteome</keyword>
<accession>A0A7K4HR32</accession>
<dbReference type="Proteomes" id="UP000570823">
    <property type="component" value="Unassembled WGS sequence"/>
</dbReference>
<evidence type="ECO:0000313" key="1">
    <source>
        <dbReference type="EMBL" id="NVO67699.1"/>
    </source>
</evidence>
<dbReference type="EMBL" id="JABXWR010000001">
    <property type="protein sequence ID" value="NVO67699.1"/>
    <property type="molecule type" value="Genomic_DNA"/>
</dbReference>
<evidence type="ECO:0000313" key="2">
    <source>
        <dbReference type="Proteomes" id="UP000570823"/>
    </source>
</evidence>
<dbReference type="Pfam" id="PF06677">
    <property type="entry name" value="Auto_anti-p27"/>
    <property type="match status" value="1"/>
</dbReference>